<evidence type="ECO:0000259" key="2">
    <source>
        <dbReference type="Pfam" id="PF11795"/>
    </source>
</evidence>
<proteinExistence type="predicted"/>
<dbReference type="EMBL" id="VSRL01000258">
    <property type="protein sequence ID" value="NKE62514.1"/>
    <property type="molecule type" value="Genomic_DNA"/>
</dbReference>
<dbReference type="Pfam" id="PF09983">
    <property type="entry name" value="JetD_C"/>
    <property type="match status" value="1"/>
</dbReference>
<dbReference type="RefSeq" id="WP_167979146.1">
    <property type="nucleotide sequence ID" value="NZ_VSRL01000258.1"/>
</dbReference>
<gene>
    <name evidence="3" type="ORF">FXN61_39605</name>
</gene>
<comment type="caution">
    <text evidence="3">The sequence shown here is derived from an EMBL/GenBank/DDBJ whole genome shotgun (WGS) entry which is preliminary data.</text>
</comment>
<dbReference type="Proteomes" id="UP001515943">
    <property type="component" value="Unassembled WGS sequence"/>
</dbReference>
<protein>
    <recommendedName>
        <fullName evidence="5">Wadjet protein JetD C-terminal domain-containing protein</fullName>
    </recommendedName>
</protein>
<evidence type="ECO:0008006" key="5">
    <source>
        <dbReference type="Google" id="ProtNLM"/>
    </source>
</evidence>
<dbReference type="InterPro" id="IPR024537">
    <property type="entry name" value="DUF3322"/>
</dbReference>
<feature type="domain" description="DUF3322" evidence="2">
    <location>
        <begin position="4"/>
        <end position="181"/>
    </location>
</feature>
<dbReference type="InterPro" id="IPR024534">
    <property type="entry name" value="JetD_C"/>
</dbReference>
<organism evidence="3 4">
    <name type="scientific">Lentzea indica</name>
    <dbReference type="NCBI Taxonomy" id="2604800"/>
    <lineage>
        <taxon>Bacteria</taxon>
        <taxon>Bacillati</taxon>
        <taxon>Actinomycetota</taxon>
        <taxon>Actinomycetes</taxon>
        <taxon>Pseudonocardiales</taxon>
        <taxon>Pseudonocardiaceae</taxon>
        <taxon>Lentzea</taxon>
    </lineage>
</organism>
<keyword evidence="4" id="KW-1185">Reference proteome</keyword>
<feature type="domain" description="Wadjet protein JetD C-terminal" evidence="1">
    <location>
        <begin position="206"/>
        <end position="385"/>
    </location>
</feature>
<evidence type="ECO:0000259" key="1">
    <source>
        <dbReference type="Pfam" id="PF09983"/>
    </source>
</evidence>
<dbReference type="Pfam" id="PF11795">
    <property type="entry name" value="DUF3322"/>
    <property type="match status" value="1"/>
</dbReference>
<evidence type="ECO:0000313" key="3">
    <source>
        <dbReference type="EMBL" id="NKE62514.1"/>
    </source>
</evidence>
<accession>A0ABX1FTZ6</accession>
<reference evidence="3 4" key="1">
    <citation type="submission" date="2019-08" db="EMBL/GenBank/DDBJ databases">
        <title>Lentzea from Indian Himalayas.</title>
        <authorList>
            <person name="Mandal S."/>
            <person name="Mallick Gupta A."/>
            <person name="Maiti P.K."/>
            <person name="Sarkar J."/>
            <person name="Mandal S."/>
        </authorList>
    </citation>
    <scope>NUCLEOTIDE SEQUENCE [LARGE SCALE GENOMIC DNA]</scope>
    <source>
        <strain evidence="3 4">PSKA42</strain>
    </source>
</reference>
<sequence>MRRPDEIIASLRGRFSDSYADWARGGGTWPMRISLRPPAPSERTAHPVRCHEWAADWATYTGPGHVERANLRFPTGTHPMPKTLVLSRPGDVARAHPDDQATWLRCGRRLTELENSFPRAKFHRLVRRITQLDDADYARLVHAANWLTINPTSGLFLRQLPIEGVHTKWLAAHATLVLALLGDESVDESTDEVPLSRKRALHDRLGLCVVPELVQVTVLDPALRAQFAGMRHFAATVEDLNRWPQHPTQVLILENKETAFAITDDYERTVVLHGHGAHVDQYARITWVRQAERVIYWGDIDLPGLQFVSDLRGMGIPAHTVFTDIDTLHHFRRLAVEGAPPQRTATPPHLTTAERELYEHLTAYSAKHGTGLLLEQERLPWEDVYPMLRNFLLERVTTLESAPVLSGVLDTFRK</sequence>
<name>A0ABX1FTZ6_9PSEU</name>
<evidence type="ECO:0000313" key="4">
    <source>
        <dbReference type="Proteomes" id="UP001515943"/>
    </source>
</evidence>